<dbReference type="SUPFAM" id="SSF46785">
    <property type="entry name" value="Winged helix' DNA-binding domain"/>
    <property type="match status" value="1"/>
</dbReference>
<dbReference type="Pfam" id="PF00392">
    <property type="entry name" value="GntR"/>
    <property type="match status" value="1"/>
</dbReference>
<sequence length="233" mass="25491">MQLVLSDSGRPGEPTRDRVYATLRDAITTAQLDPGRRLSENELAGELGVSRTPIREALALLREERLVAIVPQLGTFVTRISRQAVEDAAFVREALECASVRLAARAATTDLLDELQANLAMQERVVDRADPVRFDALDGELHRLLALASGRPIAWTLAQRANGQLDRVRRLSLPAPGFLADMLAEHRAVVAAVAARDADAAESAMRHHLRQVTSQLGEIQAAHPEYFDEEPPA</sequence>
<evidence type="ECO:0000259" key="4">
    <source>
        <dbReference type="PROSITE" id="PS50949"/>
    </source>
</evidence>
<keyword evidence="2" id="KW-0238">DNA-binding</keyword>
<dbReference type="PANTHER" id="PTHR43537">
    <property type="entry name" value="TRANSCRIPTIONAL REGULATOR, GNTR FAMILY"/>
    <property type="match status" value="1"/>
</dbReference>
<protein>
    <submittedName>
        <fullName evidence="5">GntR family transcriptional regulator</fullName>
    </submittedName>
</protein>
<dbReference type="Proteomes" id="UP000240739">
    <property type="component" value="Unassembled WGS sequence"/>
</dbReference>
<dbReference type="SMART" id="SM00345">
    <property type="entry name" value="HTH_GNTR"/>
    <property type="match status" value="1"/>
</dbReference>
<dbReference type="PANTHER" id="PTHR43537:SF51">
    <property type="entry name" value="HTH-TYPE TRANSCRIPTIONAL REGULATOR LGOR-RELATED"/>
    <property type="match status" value="1"/>
</dbReference>
<evidence type="ECO:0000256" key="1">
    <source>
        <dbReference type="ARBA" id="ARBA00023015"/>
    </source>
</evidence>
<evidence type="ECO:0000313" key="5">
    <source>
        <dbReference type="EMBL" id="PTL58240.1"/>
    </source>
</evidence>
<dbReference type="EMBL" id="PYYB01000001">
    <property type="protein sequence ID" value="PTL58240.1"/>
    <property type="molecule type" value="Genomic_DNA"/>
</dbReference>
<dbReference type="CDD" id="cd07377">
    <property type="entry name" value="WHTH_GntR"/>
    <property type="match status" value="1"/>
</dbReference>
<proteinExistence type="predicted"/>
<keyword evidence="6" id="KW-1185">Reference proteome</keyword>
<keyword evidence="3" id="KW-0804">Transcription</keyword>
<keyword evidence="1" id="KW-0805">Transcription regulation</keyword>
<dbReference type="InterPro" id="IPR036388">
    <property type="entry name" value="WH-like_DNA-bd_sf"/>
</dbReference>
<dbReference type="Gene3D" id="1.20.120.530">
    <property type="entry name" value="GntR ligand-binding domain-like"/>
    <property type="match status" value="1"/>
</dbReference>
<dbReference type="Pfam" id="PF07729">
    <property type="entry name" value="FCD"/>
    <property type="match status" value="1"/>
</dbReference>
<name>A0A2T4UG86_9ACTN</name>
<comment type="caution">
    <text evidence="5">The sequence shown here is derived from an EMBL/GenBank/DDBJ whole genome shotgun (WGS) entry which is preliminary data.</text>
</comment>
<dbReference type="InterPro" id="IPR011711">
    <property type="entry name" value="GntR_C"/>
</dbReference>
<evidence type="ECO:0000256" key="2">
    <source>
        <dbReference type="ARBA" id="ARBA00023125"/>
    </source>
</evidence>
<dbReference type="RefSeq" id="WP_107566678.1">
    <property type="nucleotide sequence ID" value="NZ_PYYB01000001.1"/>
</dbReference>
<dbReference type="InterPro" id="IPR008920">
    <property type="entry name" value="TF_FadR/GntR_C"/>
</dbReference>
<dbReference type="GO" id="GO:0003677">
    <property type="term" value="F:DNA binding"/>
    <property type="evidence" value="ECO:0007669"/>
    <property type="project" value="UniProtKB-KW"/>
</dbReference>
<dbReference type="GO" id="GO:0003700">
    <property type="term" value="F:DNA-binding transcription factor activity"/>
    <property type="evidence" value="ECO:0007669"/>
    <property type="project" value="InterPro"/>
</dbReference>
<dbReference type="SMART" id="SM00895">
    <property type="entry name" value="FCD"/>
    <property type="match status" value="1"/>
</dbReference>
<dbReference type="SUPFAM" id="SSF48008">
    <property type="entry name" value="GntR ligand-binding domain-like"/>
    <property type="match status" value="1"/>
</dbReference>
<evidence type="ECO:0000313" key="6">
    <source>
        <dbReference type="Proteomes" id="UP000240739"/>
    </source>
</evidence>
<dbReference type="InterPro" id="IPR000524">
    <property type="entry name" value="Tscrpt_reg_HTH_GntR"/>
</dbReference>
<dbReference type="PROSITE" id="PS50949">
    <property type="entry name" value="HTH_GNTR"/>
    <property type="match status" value="1"/>
</dbReference>
<dbReference type="OrthoDB" id="5182935at2"/>
<accession>A0A2T4UG86</accession>
<feature type="domain" description="HTH gntR-type" evidence="4">
    <location>
        <begin position="13"/>
        <end position="80"/>
    </location>
</feature>
<dbReference type="PRINTS" id="PR00035">
    <property type="entry name" value="HTHGNTR"/>
</dbReference>
<dbReference type="InterPro" id="IPR036390">
    <property type="entry name" value="WH_DNA-bd_sf"/>
</dbReference>
<reference evidence="5 6" key="1">
    <citation type="submission" date="2018-03" db="EMBL/GenBank/DDBJ databases">
        <title>Aquarubrobacter algicola gen. nov., sp. nov., a novel actinobacterium isolated from shallow eutrophic lake during the end of cyanobacterial harmful algal blooms.</title>
        <authorList>
            <person name="Chun S.J."/>
        </authorList>
    </citation>
    <scope>NUCLEOTIDE SEQUENCE [LARGE SCALE GENOMIC DNA]</scope>
    <source>
        <strain evidence="5 6">Seoho-28</strain>
    </source>
</reference>
<organism evidence="5 6">
    <name type="scientific">Paraconexibacter algicola</name>
    <dbReference type="NCBI Taxonomy" id="2133960"/>
    <lineage>
        <taxon>Bacteria</taxon>
        <taxon>Bacillati</taxon>
        <taxon>Actinomycetota</taxon>
        <taxon>Thermoleophilia</taxon>
        <taxon>Solirubrobacterales</taxon>
        <taxon>Paraconexibacteraceae</taxon>
        <taxon>Paraconexibacter</taxon>
    </lineage>
</organism>
<evidence type="ECO:0000256" key="3">
    <source>
        <dbReference type="ARBA" id="ARBA00023163"/>
    </source>
</evidence>
<dbReference type="Gene3D" id="1.10.10.10">
    <property type="entry name" value="Winged helix-like DNA-binding domain superfamily/Winged helix DNA-binding domain"/>
    <property type="match status" value="1"/>
</dbReference>
<dbReference type="AlphaFoldDB" id="A0A2T4UG86"/>
<gene>
    <name evidence="5" type="ORF">C7Y72_00540</name>
</gene>